<accession>A0AAV2SIJ6</accession>
<dbReference type="Proteomes" id="UP001497623">
    <property type="component" value="Unassembled WGS sequence"/>
</dbReference>
<dbReference type="PANTHER" id="PTHR13650">
    <property type="entry name" value="SPATACSIN"/>
    <property type="match status" value="1"/>
</dbReference>
<evidence type="ECO:0000256" key="1">
    <source>
        <dbReference type="SAM" id="MobiDB-lite"/>
    </source>
</evidence>
<reference evidence="3 4" key="1">
    <citation type="submission" date="2024-05" db="EMBL/GenBank/DDBJ databases">
        <authorList>
            <person name="Wallberg A."/>
        </authorList>
    </citation>
    <scope>NUCLEOTIDE SEQUENCE [LARGE SCALE GENOMIC DNA]</scope>
</reference>
<name>A0AAV2SIJ6_MEGNR</name>
<keyword evidence="4" id="KW-1185">Reference proteome</keyword>
<sequence>GAPRNERLLLWEELECQWCDLISLCPDTVALGNQLLSIGQRMGSSHPDQVQKVHSMSVELVIRANDCYTASANMEGISTVLKTALSLTNSLLQHSQFPLMVRLLTGVGRYNEMSYIIDALREHDQFEHLLSRGLDSKGRHKGLDRALVHYLRSKYPNDTETLRLVALHFLLYSEVASMWAADAEAAVNNVIETTVDFGASCNTSFGPSGSPAKIRTESTGKATPRKSSLNHLRGSSLSIDQAQPDYLHGASVNTLTQAMHSYAHAAQYYMQDGQLATAVEYSRLAQLTALQISHVKQETNALRLLRLTQSSVTFVTTRYLKVAEAVLVGRAYDHSIDWAASLYHQYVNKG</sequence>
<dbReference type="GO" id="GO:0030424">
    <property type="term" value="C:axon"/>
    <property type="evidence" value="ECO:0007669"/>
    <property type="project" value="TreeGrafter"/>
</dbReference>
<dbReference type="GO" id="GO:0045202">
    <property type="term" value="C:synapse"/>
    <property type="evidence" value="ECO:0007669"/>
    <property type="project" value="TreeGrafter"/>
</dbReference>
<dbReference type="EMBL" id="CAXKWB010068958">
    <property type="protein sequence ID" value="CAL4192597.1"/>
    <property type="molecule type" value="Genomic_DNA"/>
</dbReference>
<feature type="region of interest" description="Disordered" evidence="1">
    <location>
        <begin position="207"/>
        <end position="231"/>
    </location>
</feature>
<feature type="domain" description="Spatacsin C-terminal" evidence="2">
    <location>
        <begin position="31"/>
        <end position="350"/>
    </location>
</feature>
<dbReference type="Pfam" id="PF14649">
    <property type="entry name" value="Spatacsin_C"/>
    <property type="match status" value="1"/>
</dbReference>
<dbReference type="AlphaFoldDB" id="A0AAV2SIJ6"/>
<feature type="non-terminal residue" evidence="3">
    <location>
        <position position="350"/>
    </location>
</feature>
<evidence type="ECO:0000313" key="4">
    <source>
        <dbReference type="Proteomes" id="UP001497623"/>
    </source>
</evidence>
<dbReference type="GO" id="GO:0048489">
    <property type="term" value="P:synaptic vesicle transport"/>
    <property type="evidence" value="ECO:0007669"/>
    <property type="project" value="TreeGrafter"/>
</dbReference>
<dbReference type="GO" id="GO:0007268">
    <property type="term" value="P:chemical synaptic transmission"/>
    <property type="evidence" value="ECO:0007669"/>
    <property type="project" value="TreeGrafter"/>
</dbReference>
<feature type="non-terminal residue" evidence="3">
    <location>
        <position position="1"/>
    </location>
</feature>
<dbReference type="InterPro" id="IPR028103">
    <property type="entry name" value="Spatacsin"/>
</dbReference>
<evidence type="ECO:0000259" key="2">
    <source>
        <dbReference type="Pfam" id="PF14649"/>
    </source>
</evidence>
<gene>
    <name evidence="3" type="ORF">MNOR_LOCUS36748</name>
</gene>
<protein>
    <recommendedName>
        <fullName evidence="2">Spatacsin C-terminal domain-containing protein</fullName>
    </recommendedName>
</protein>
<proteinExistence type="predicted"/>
<dbReference type="GO" id="GO:0007409">
    <property type="term" value="P:axonogenesis"/>
    <property type="evidence" value="ECO:0007669"/>
    <property type="project" value="TreeGrafter"/>
</dbReference>
<dbReference type="GO" id="GO:0008088">
    <property type="term" value="P:axo-dendritic transport"/>
    <property type="evidence" value="ECO:0007669"/>
    <property type="project" value="TreeGrafter"/>
</dbReference>
<dbReference type="PANTHER" id="PTHR13650:SF0">
    <property type="entry name" value="SPATACSIN"/>
    <property type="match status" value="1"/>
</dbReference>
<feature type="compositionally biased region" description="Polar residues" evidence="1">
    <location>
        <begin position="217"/>
        <end position="231"/>
    </location>
</feature>
<organism evidence="3 4">
    <name type="scientific">Meganyctiphanes norvegica</name>
    <name type="common">Northern krill</name>
    <name type="synonym">Thysanopoda norvegica</name>
    <dbReference type="NCBI Taxonomy" id="48144"/>
    <lineage>
        <taxon>Eukaryota</taxon>
        <taxon>Metazoa</taxon>
        <taxon>Ecdysozoa</taxon>
        <taxon>Arthropoda</taxon>
        <taxon>Crustacea</taxon>
        <taxon>Multicrustacea</taxon>
        <taxon>Malacostraca</taxon>
        <taxon>Eumalacostraca</taxon>
        <taxon>Eucarida</taxon>
        <taxon>Euphausiacea</taxon>
        <taxon>Euphausiidae</taxon>
        <taxon>Meganyctiphanes</taxon>
    </lineage>
</organism>
<dbReference type="InterPro" id="IPR028107">
    <property type="entry name" value="Spatacsin_C_dom"/>
</dbReference>
<dbReference type="GO" id="GO:0005737">
    <property type="term" value="C:cytoplasm"/>
    <property type="evidence" value="ECO:0007669"/>
    <property type="project" value="TreeGrafter"/>
</dbReference>
<evidence type="ECO:0000313" key="3">
    <source>
        <dbReference type="EMBL" id="CAL4192597.1"/>
    </source>
</evidence>
<comment type="caution">
    <text evidence="3">The sequence shown here is derived from an EMBL/GenBank/DDBJ whole genome shotgun (WGS) entry which is preliminary data.</text>
</comment>
<dbReference type="GO" id="GO:0030425">
    <property type="term" value="C:dendrite"/>
    <property type="evidence" value="ECO:0007669"/>
    <property type="project" value="TreeGrafter"/>
</dbReference>